<dbReference type="InterPro" id="IPR045072">
    <property type="entry name" value="MKRN-like"/>
</dbReference>
<evidence type="ECO:0000256" key="6">
    <source>
        <dbReference type="PROSITE-ProRule" id="PRU00723"/>
    </source>
</evidence>
<dbReference type="GO" id="GO:0008270">
    <property type="term" value="F:zinc ion binding"/>
    <property type="evidence" value="ECO:0007669"/>
    <property type="project" value="UniProtKB-KW"/>
</dbReference>
<dbReference type="GO" id="GO:0000209">
    <property type="term" value="P:protein polyubiquitination"/>
    <property type="evidence" value="ECO:0007669"/>
    <property type="project" value="InterPro"/>
</dbReference>
<feature type="zinc finger region" description="C3H1-type" evidence="6">
    <location>
        <begin position="70"/>
        <end position="97"/>
    </location>
</feature>
<dbReference type="InterPro" id="IPR001841">
    <property type="entry name" value="Znf_RING"/>
</dbReference>
<dbReference type="PROSITE" id="PS50103">
    <property type="entry name" value="ZF_C3H1"/>
    <property type="match status" value="4"/>
</dbReference>
<feature type="domain" description="C3H1-type" evidence="9">
    <location>
        <begin position="420"/>
        <end position="449"/>
    </location>
</feature>
<dbReference type="Pfam" id="PF18044">
    <property type="entry name" value="zf-CCCH_4"/>
    <property type="match status" value="1"/>
</dbReference>
<keyword evidence="11" id="KW-1185">Reference proteome</keyword>
<dbReference type="EMBL" id="KZ772714">
    <property type="protein sequence ID" value="PTQ39969.1"/>
    <property type="molecule type" value="Genomic_DNA"/>
</dbReference>
<accession>A0A2R6X1J1</accession>
<dbReference type="Proteomes" id="UP000244005">
    <property type="component" value="Unassembled WGS sequence"/>
</dbReference>
<feature type="domain" description="C3H1-type" evidence="9">
    <location>
        <begin position="70"/>
        <end position="97"/>
    </location>
</feature>
<dbReference type="InterPro" id="IPR041367">
    <property type="entry name" value="Znf-CCCH_4"/>
</dbReference>
<dbReference type="InterPro" id="IPR036855">
    <property type="entry name" value="Znf_CCCH_sf"/>
</dbReference>
<dbReference type="Gene3D" id="4.10.1000.10">
    <property type="entry name" value="Zinc finger, CCCH-type"/>
    <property type="match status" value="1"/>
</dbReference>
<gene>
    <name evidence="10" type="ORF">MARPO_0042s0020</name>
</gene>
<dbReference type="Pfam" id="PF00642">
    <property type="entry name" value="zf-CCCH"/>
    <property type="match status" value="1"/>
</dbReference>
<dbReference type="Pfam" id="PF00097">
    <property type="entry name" value="zf-C3HC4"/>
    <property type="match status" value="1"/>
</dbReference>
<evidence type="ECO:0000313" key="11">
    <source>
        <dbReference type="Proteomes" id="UP000244005"/>
    </source>
</evidence>
<sequence>MIKSKFGTFFGEVRTCPLPLYFLPLEERSSLEYGDQTDIWFVCRLCVSDNTPISTSSYHIDTIFLLAMVWTSKVLCKYFMHGACYKGESCEFSHNWDDPASNVCIYYQRGYCSYGSKCRYEHVKVQNPEVASAMAKVLKAGTIASASSSPAGSASTPVISPVSVRKSVSLGGSSKGLSSTSKVSPAASTPVAASNPITIKSPSVIPAGLPSLANSYHGEGSGKFSSTSSSPSSRWQNTPKTLDDELYSIEQEIEVARLLHEDDPADEPICTLGLTGSCTRGSACTHVHGDLCPTCGKNCLHPLRAEEREEHLRVCAQNRKRLEAMLISQDIECVVCLERVLSKPALAERKFGILSGCDHPFCISCVRSWRNGSHPPGMDLKTIIRGCPVCRTVSHYVIPSLTWFSSPDEKAEIVNGYKKKLSSLDCRYFDQGNGNCPFGTSCFYKHAYKDGRLEEIKLRHLGAADGSAVITKNIRLSDFIGKLDLDPRRSG</sequence>
<dbReference type="AlphaFoldDB" id="A0A2R6X1J1"/>
<keyword evidence="5 6" id="KW-0862">Zinc</keyword>
<evidence type="ECO:0000256" key="7">
    <source>
        <dbReference type="SAM" id="MobiDB-lite"/>
    </source>
</evidence>
<dbReference type="PANTHER" id="PTHR11224">
    <property type="entry name" value="MAKORIN-RELATED"/>
    <property type="match status" value="1"/>
</dbReference>
<dbReference type="OrthoDB" id="411372at2759"/>
<dbReference type="OMA" id="FYKHAYH"/>
<protein>
    <submittedName>
        <fullName evidence="10">Uncharacterized protein</fullName>
    </submittedName>
</protein>
<organism evidence="10 11">
    <name type="scientific">Marchantia polymorpha</name>
    <name type="common">Common liverwort</name>
    <name type="synonym">Marchantia aquatica</name>
    <dbReference type="NCBI Taxonomy" id="3197"/>
    <lineage>
        <taxon>Eukaryota</taxon>
        <taxon>Viridiplantae</taxon>
        <taxon>Streptophyta</taxon>
        <taxon>Embryophyta</taxon>
        <taxon>Marchantiophyta</taxon>
        <taxon>Marchantiopsida</taxon>
        <taxon>Marchantiidae</taxon>
        <taxon>Marchantiales</taxon>
        <taxon>Marchantiaceae</taxon>
        <taxon>Marchantia</taxon>
    </lineage>
</organism>
<dbReference type="InterPro" id="IPR000571">
    <property type="entry name" value="Znf_CCCH"/>
</dbReference>
<dbReference type="PROSITE" id="PS00518">
    <property type="entry name" value="ZF_RING_1"/>
    <property type="match status" value="1"/>
</dbReference>
<dbReference type="GO" id="GO:0061630">
    <property type="term" value="F:ubiquitin protein ligase activity"/>
    <property type="evidence" value="ECO:0000318"/>
    <property type="project" value="GO_Central"/>
</dbReference>
<dbReference type="Pfam" id="PF14608">
    <property type="entry name" value="zf-CCCH_2"/>
    <property type="match status" value="1"/>
</dbReference>
<evidence type="ECO:0000256" key="2">
    <source>
        <dbReference type="ARBA" id="ARBA00022723"/>
    </source>
</evidence>
<proteinExistence type="predicted"/>
<keyword evidence="4 6" id="KW-0863">Zinc-finger</keyword>
<evidence type="ECO:0000259" key="8">
    <source>
        <dbReference type="PROSITE" id="PS50089"/>
    </source>
</evidence>
<keyword evidence="3" id="KW-0677">Repeat</keyword>
<dbReference type="SMART" id="SM00184">
    <property type="entry name" value="RING"/>
    <property type="match status" value="1"/>
</dbReference>
<feature type="domain" description="C3H1-type" evidence="9">
    <location>
        <begin position="98"/>
        <end position="125"/>
    </location>
</feature>
<feature type="domain" description="RING-type" evidence="8">
    <location>
        <begin position="333"/>
        <end position="391"/>
    </location>
</feature>
<feature type="compositionally biased region" description="Low complexity" evidence="7">
    <location>
        <begin position="222"/>
        <end position="233"/>
    </location>
</feature>
<evidence type="ECO:0000259" key="9">
    <source>
        <dbReference type="PROSITE" id="PS50103"/>
    </source>
</evidence>
<dbReference type="PANTHER" id="PTHR11224:SF10">
    <property type="entry name" value="IP09428P-RELATED"/>
    <property type="match status" value="1"/>
</dbReference>
<dbReference type="CDD" id="cd16521">
    <property type="entry name" value="RING-HC_MKRN"/>
    <property type="match status" value="1"/>
</dbReference>
<dbReference type="SMART" id="SM00356">
    <property type="entry name" value="ZnF_C3H1"/>
    <property type="match status" value="4"/>
</dbReference>
<feature type="zinc finger region" description="C3H1-type" evidence="6">
    <location>
        <begin position="264"/>
        <end position="291"/>
    </location>
</feature>
<feature type="region of interest" description="Disordered" evidence="7">
    <location>
        <begin position="172"/>
        <end position="191"/>
    </location>
</feature>
<evidence type="ECO:0000256" key="4">
    <source>
        <dbReference type="ARBA" id="ARBA00022771"/>
    </source>
</evidence>
<feature type="zinc finger region" description="C3H1-type" evidence="6">
    <location>
        <begin position="98"/>
        <end position="125"/>
    </location>
</feature>
<keyword evidence="2 6" id="KW-0479">Metal-binding</keyword>
<evidence type="ECO:0000313" key="10">
    <source>
        <dbReference type="EMBL" id="PTQ39969.1"/>
    </source>
</evidence>
<dbReference type="InterPro" id="IPR017907">
    <property type="entry name" value="Znf_RING_CS"/>
</dbReference>
<dbReference type="GO" id="GO:0016567">
    <property type="term" value="P:protein ubiquitination"/>
    <property type="evidence" value="ECO:0000318"/>
    <property type="project" value="GO_Central"/>
</dbReference>
<evidence type="ECO:0000256" key="1">
    <source>
        <dbReference type="ARBA" id="ARBA00022679"/>
    </source>
</evidence>
<dbReference type="Gene3D" id="3.30.40.10">
    <property type="entry name" value="Zinc/RING finger domain, C3HC4 (zinc finger)"/>
    <property type="match status" value="1"/>
</dbReference>
<feature type="zinc finger region" description="C3H1-type" evidence="6">
    <location>
        <begin position="420"/>
        <end position="449"/>
    </location>
</feature>
<feature type="region of interest" description="Disordered" evidence="7">
    <location>
        <begin position="218"/>
        <end position="243"/>
    </location>
</feature>
<feature type="domain" description="C3H1-type" evidence="9">
    <location>
        <begin position="264"/>
        <end position="291"/>
    </location>
</feature>
<dbReference type="InterPro" id="IPR013083">
    <property type="entry name" value="Znf_RING/FYVE/PHD"/>
</dbReference>
<dbReference type="InterPro" id="IPR018957">
    <property type="entry name" value="Znf_C3HC4_RING-type"/>
</dbReference>
<dbReference type="SUPFAM" id="SSF57850">
    <property type="entry name" value="RING/U-box"/>
    <property type="match status" value="1"/>
</dbReference>
<name>A0A2R6X1J1_MARPO</name>
<evidence type="ECO:0000256" key="3">
    <source>
        <dbReference type="ARBA" id="ARBA00022737"/>
    </source>
</evidence>
<reference evidence="11" key="1">
    <citation type="journal article" date="2017" name="Cell">
        <title>Insights into land plant evolution garnered from the Marchantia polymorpha genome.</title>
        <authorList>
            <person name="Bowman J.L."/>
            <person name="Kohchi T."/>
            <person name="Yamato K.T."/>
            <person name="Jenkins J."/>
            <person name="Shu S."/>
            <person name="Ishizaki K."/>
            <person name="Yamaoka S."/>
            <person name="Nishihama R."/>
            <person name="Nakamura Y."/>
            <person name="Berger F."/>
            <person name="Adam C."/>
            <person name="Aki S.S."/>
            <person name="Althoff F."/>
            <person name="Araki T."/>
            <person name="Arteaga-Vazquez M.A."/>
            <person name="Balasubrmanian S."/>
            <person name="Barry K."/>
            <person name="Bauer D."/>
            <person name="Boehm C.R."/>
            <person name="Briginshaw L."/>
            <person name="Caballero-Perez J."/>
            <person name="Catarino B."/>
            <person name="Chen F."/>
            <person name="Chiyoda S."/>
            <person name="Chovatia M."/>
            <person name="Davies K.M."/>
            <person name="Delmans M."/>
            <person name="Demura T."/>
            <person name="Dierschke T."/>
            <person name="Dolan L."/>
            <person name="Dorantes-Acosta A.E."/>
            <person name="Eklund D.M."/>
            <person name="Florent S.N."/>
            <person name="Flores-Sandoval E."/>
            <person name="Fujiyama A."/>
            <person name="Fukuzawa H."/>
            <person name="Galik B."/>
            <person name="Grimanelli D."/>
            <person name="Grimwood J."/>
            <person name="Grossniklaus U."/>
            <person name="Hamada T."/>
            <person name="Haseloff J."/>
            <person name="Hetherington A.J."/>
            <person name="Higo A."/>
            <person name="Hirakawa Y."/>
            <person name="Hundley H.N."/>
            <person name="Ikeda Y."/>
            <person name="Inoue K."/>
            <person name="Inoue S.I."/>
            <person name="Ishida S."/>
            <person name="Jia Q."/>
            <person name="Kakita M."/>
            <person name="Kanazawa T."/>
            <person name="Kawai Y."/>
            <person name="Kawashima T."/>
            <person name="Kennedy M."/>
            <person name="Kinose K."/>
            <person name="Kinoshita T."/>
            <person name="Kohara Y."/>
            <person name="Koide E."/>
            <person name="Komatsu K."/>
            <person name="Kopischke S."/>
            <person name="Kubo M."/>
            <person name="Kyozuka J."/>
            <person name="Lagercrantz U."/>
            <person name="Lin S.S."/>
            <person name="Lindquist E."/>
            <person name="Lipzen A.M."/>
            <person name="Lu C.W."/>
            <person name="De Luna E."/>
            <person name="Martienssen R.A."/>
            <person name="Minamino N."/>
            <person name="Mizutani M."/>
            <person name="Mizutani M."/>
            <person name="Mochizuki N."/>
            <person name="Monte I."/>
            <person name="Mosher R."/>
            <person name="Nagasaki H."/>
            <person name="Nakagami H."/>
            <person name="Naramoto S."/>
            <person name="Nishitani K."/>
            <person name="Ohtani M."/>
            <person name="Okamoto T."/>
            <person name="Okumura M."/>
            <person name="Phillips J."/>
            <person name="Pollak B."/>
            <person name="Reinders A."/>
            <person name="Rovekamp M."/>
            <person name="Sano R."/>
            <person name="Sawa S."/>
            <person name="Schmid M.W."/>
            <person name="Shirakawa M."/>
            <person name="Solano R."/>
            <person name="Spunde A."/>
            <person name="Suetsugu N."/>
            <person name="Sugano S."/>
            <person name="Sugiyama A."/>
            <person name="Sun R."/>
            <person name="Suzuki Y."/>
            <person name="Takenaka M."/>
            <person name="Takezawa D."/>
            <person name="Tomogane H."/>
            <person name="Tsuzuki M."/>
            <person name="Ueda T."/>
            <person name="Umeda M."/>
            <person name="Ward J.M."/>
            <person name="Watanabe Y."/>
            <person name="Yazaki K."/>
            <person name="Yokoyama R."/>
            <person name="Yoshitake Y."/>
            <person name="Yotsui I."/>
            <person name="Zachgo S."/>
            <person name="Schmutz J."/>
        </authorList>
    </citation>
    <scope>NUCLEOTIDE SEQUENCE [LARGE SCALE GENOMIC DNA]</scope>
    <source>
        <strain evidence="11">Tak-1</strain>
    </source>
</reference>
<dbReference type="SUPFAM" id="SSF90229">
    <property type="entry name" value="CCCH zinc finger"/>
    <property type="match status" value="2"/>
</dbReference>
<evidence type="ECO:0000256" key="5">
    <source>
        <dbReference type="ARBA" id="ARBA00022833"/>
    </source>
</evidence>
<keyword evidence="1" id="KW-0808">Transferase</keyword>
<dbReference type="PROSITE" id="PS50089">
    <property type="entry name" value="ZF_RING_2"/>
    <property type="match status" value="1"/>
</dbReference>